<organism evidence="3">
    <name type="scientific">Guillardia theta (strain CCMP2712)</name>
    <name type="common">Cryptophyte</name>
    <dbReference type="NCBI Taxonomy" id="905079"/>
    <lineage>
        <taxon>Eukaryota</taxon>
        <taxon>Cryptophyceae</taxon>
        <taxon>Pyrenomonadales</taxon>
        <taxon>Geminigeraceae</taxon>
        <taxon>Guillardia</taxon>
    </lineage>
</organism>
<dbReference type="Proteomes" id="UP000011087">
    <property type="component" value="Unassembled WGS sequence"/>
</dbReference>
<gene>
    <name evidence="3" type="ORF">GUITHDRAFT_146337</name>
</gene>
<evidence type="ECO:0000256" key="1">
    <source>
        <dbReference type="SAM" id="Coils"/>
    </source>
</evidence>
<feature type="compositionally biased region" description="Acidic residues" evidence="2">
    <location>
        <begin position="247"/>
        <end position="258"/>
    </location>
</feature>
<dbReference type="HOGENOM" id="CLU_837946_0_0_1"/>
<dbReference type="EnsemblProtists" id="EKX35598">
    <property type="protein sequence ID" value="EKX35598"/>
    <property type="gene ID" value="GUITHDRAFT_146337"/>
</dbReference>
<reference evidence="4" key="3">
    <citation type="submission" date="2016-03" db="UniProtKB">
        <authorList>
            <consortium name="EnsemblProtists"/>
        </authorList>
    </citation>
    <scope>IDENTIFICATION</scope>
</reference>
<feature type="compositionally biased region" description="Basic and acidic residues" evidence="2">
    <location>
        <begin position="294"/>
        <end position="312"/>
    </location>
</feature>
<dbReference type="AlphaFoldDB" id="L1IH80"/>
<protein>
    <submittedName>
        <fullName evidence="3 4">Uncharacterized protein</fullName>
    </submittedName>
</protein>
<dbReference type="EMBL" id="JH993087">
    <property type="protein sequence ID" value="EKX35598.1"/>
    <property type="molecule type" value="Genomic_DNA"/>
</dbReference>
<dbReference type="GeneID" id="17292381"/>
<feature type="compositionally biased region" description="Basic and acidic residues" evidence="2">
    <location>
        <begin position="259"/>
        <end position="272"/>
    </location>
</feature>
<feature type="coiled-coil region" evidence="1">
    <location>
        <begin position="99"/>
        <end position="141"/>
    </location>
</feature>
<evidence type="ECO:0000313" key="4">
    <source>
        <dbReference type="EnsemblProtists" id="EKX35598"/>
    </source>
</evidence>
<feature type="compositionally biased region" description="Basic and acidic residues" evidence="2">
    <location>
        <begin position="218"/>
        <end position="246"/>
    </location>
</feature>
<sequence length="332" mass="37923">MEMEDGQGNFDRREEEEEEEKEEELPSYATGGAESIEEGGSGGEEFRRRRVYYQGEEQEMSEAEDYTSEIGDVSSMTSTAWDDISTILDEEDDQIAAEMSFLMQEIEQLKLEMASKQGKSSKELISQIASLQSKIADLKLLDFSDSDASREEGKCNGGQEGWEVKERQNDQHMLQDEGRERGGEEERERKRKDSEETVGDQDKDETVLSDAEVEEGESQQRDSTEWKDVLRSKRTEEMAEGKKERTEEDEEEQDEEEQTLQRDNLDVSERGGEGSLSETAAVMAHADNQSIEGDDVRRRDEGEKEEEKQKMNKFDILKSVLLHLTLSPRPSP</sequence>
<dbReference type="RefSeq" id="XP_005822578.1">
    <property type="nucleotide sequence ID" value="XM_005822521.1"/>
</dbReference>
<feature type="region of interest" description="Disordered" evidence="2">
    <location>
        <begin position="145"/>
        <end position="312"/>
    </location>
</feature>
<evidence type="ECO:0000313" key="5">
    <source>
        <dbReference type="Proteomes" id="UP000011087"/>
    </source>
</evidence>
<evidence type="ECO:0000256" key="2">
    <source>
        <dbReference type="SAM" id="MobiDB-lite"/>
    </source>
</evidence>
<evidence type="ECO:0000313" key="3">
    <source>
        <dbReference type="EMBL" id="EKX35598.1"/>
    </source>
</evidence>
<reference evidence="3 5" key="1">
    <citation type="journal article" date="2012" name="Nature">
        <title>Algal genomes reveal evolutionary mosaicism and the fate of nucleomorphs.</title>
        <authorList>
            <consortium name="DOE Joint Genome Institute"/>
            <person name="Curtis B.A."/>
            <person name="Tanifuji G."/>
            <person name="Burki F."/>
            <person name="Gruber A."/>
            <person name="Irimia M."/>
            <person name="Maruyama S."/>
            <person name="Arias M.C."/>
            <person name="Ball S.G."/>
            <person name="Gile G.H."/>
            <person name="Hirakawa Y."/>
            <person name="Hopkins J.F."/>
            <person name="Kuo A."/>
            <person name="Rensing S.A."/>
            <person name="Schmutz J."/>
            <person name="Symeonidi A."/>
            <person name="Elias M."/>
            <person name="Eveleigh R.J."/>
            <person name="Herman E.K."/>
            <person name="Klute M.J."/>
            <person name="Nakayama T."/>
            <person name="Obornik M."/>
            <person name="Reyes-Prieto A."/>
            <person name="Armbrust E.V."/>
            <person name="Aves S.J."/>
            <person name="Beiko R.G."/>
            <person name="Coutinho P."/>
            <person name="Dacks J.B."/>
            <person name="Durnford D.G."/>
            <person name="Fast N.M."/>
            <person name="Green B.R."/>
            <person name="Grisdale C.J."/>
            <person name="Hempel F."/>
            <person name="Henrissat B."/>
            <person name="Hoppner M.P."/>
            <person name="Ishida K."/>
            <person name="Kim E."/>
            <person name="Koreny L."/>
            <person name="Kroth P.G."/>
            <person name="Liu Y."/>
            <person name="Malik S.B."/>
            <person name="Maier U.G."/>
            <person name="McRose D."/>
            <person name="Mock T."/>
            <person name="Neilson J.A."/>
            <person name="Onodera N.T."/>
            <person name="Poole A.M."/>
            <person name="Pritham E.J."/>
            <person name="Richards T.A."/>
            <person name="Rocap G."/>
            <person name="Roy S.W."/>
            <person name="Sarai C."/>
            <person name="Schaack S."/>
            <person name="Shirato S."/>
            <person name="Slamovits C.H."/>
            <person name="Spencer D.F."/>
            <person name="Suzuki S."/>
            <person name="Worden A.Z."/>
            <person name="Zauner S."/>
            <person name="Barry K."/>
            <person name="Bell C."/>
            <person name="Bharti A.K."/>
            <person name="Crow J.A."/>
            <person name="Grimwood J."/>
            <person name="Kramer R."/>
            <person name="Lindquist E."/>
            <person name="Lucas S."/>
            <person name="Salamov A."/>
            <person name="McFadden G.I."/>
            <person name="Lane C.E."/>
            <person name="Keeling P.J."/>
            <person name="Gray M.W."/>
            <person name="Grigoriev I.V."/>
            <person name="Archibald J.M."/>
        </authorList>
    </citation>
    <scope>NUCLEOTIDE SEQUENCE</scope>
    <source>
        <strain evidence="3 5">CCMP2712</strain>
    </source>
</reference>
<reference evidence="5" key="2">
    <citation type="submission" date="2012-11" db="EMBL/GenBank/DDBJ databases">
        <authorList>
            <person name="Kuo A."/>
            <person name="Curtis B.A."/>
            <person name="Tanifuji G."/>
            <person name="Burki F."/>
            <person name="Gruber A."/>
            <person name="Irimia M."/>
            <person name="Maruyama S."/>
            <person name="Arias M.C."/>
            <person name="Ball S.G."/>
            <person name="Gile G.H."/>
            <person name="Hirakawa Y."/>
            <person name="Hopkins J.F."/>
            <person name="Rensing S.A."/>
            <person name="Schmutz J."/>
            <person name="Symeonidi A."/>
            <person name="Elias M."/>
            <person name="Eveleigh R.J."/>
            <person name="Herman E.K."/>
            <person name="Klute M.J."/>
            <person name="Nakayama T."/>
            <person name="Obornik M."/>
            <person name="Reyes-Prieto A."/>
            <person name="Armbrust E.V."/>
            <person name="Aves S.J."/>
            <person name="Beiko R.G."/>
            <person name="Coutinho P."/>
            <person name="Dacks J.B."/>
            <person name="Durnford D.G."/>
            <person name="Fast N.M."/>
            <person name="Green B.R."/>
            <person name="Grisdale C."/>
            <person name="Hempe F."/>
            <person name="Henrissat B."/>
            <person name="Hoppner M.P."/>
            <person name="Ishida K.-I."/>
            <person name="Kim E."/>
            <person name="Koreny L."/>
            <person name="Kroth P.G."/>
            <person name="Liu Y."/>
            <person name="Malik S.-B."/>
            <person name="Maier U.G."/>
            <person name="McRose D."/>
            <person name="Mock T."/>
            <person name="Neilson J.A."/>
            <person name="Onodera N.T."/>
            <person name="Poole A.M."/>
            <person name="Pritham E.J."/>
            <person name="Richards T.A."/>
            <person name="Rocap G."/>
            <person name="Roy S.W."/>
            <person name="Sarai C."/>
            <person name="Schaack S."/>
            <person name="Shirato S."/>
            <person name="Slamovits C.H."/>
            <person name="Spencer D.F."/>
            <person name="Suzuki S."/>
            <person name="Worden A.Z."/>
            <person name="Zauner S."/>
            <person name="Barry K."/>
            <person name="Bell C."/>
            <person name="Bharti A.K."/>
            <person name="Crow J.A."/>
            <person name="Grimwood J."/>
            <person name="Kramer R."/>
            <person name="Lindquist E."/>
            <person name="Lucas S."/>
            <person name="Salamov A."/>
            <person name="McFadden G.I."/>
            <person name="Lane C.E."/>
            <person name="Keeling P.J."/>
            <person name="Gray M.W."/>
            <person name="Grigoriev I.V."/>
            <person name="Archibald J.M."/>
        </authorList>
    </citation>
    <scope>NUCLEOTIDE SEQUENCE</scope>
    <source>
        <strain evidence="5">CCMP2712</strain>
    </source>
</reference>
<feature type="compositionally biased region" description="Acidic residues" evidence="2">
    <location>
        <begin position="56"/>
        <end position="67"/>
    </location>
</feature>
<keyword evidence="5" id="KW-1185">Reference proteome</keyword>
<keyword evidence="1" id="KW-0175">Coiled coil</keyword>
<feature type="compositionally biased region" description="Basic and acidic residues" evidence="2">
    <location>
        <begin position="162"/>
        <end position="206"/>
    </location>
</feature>
<feature type="region of interest" description="Disordered" evidence="2">
    <location>
        <begin position="1"/>
        <end position="71"/>
    </location>
</feature>
<dbReference type="OMA" id="NGRDYFY"/>
<dbReference type="PaxDb" id="55529-EKX35598"/>
<dbReference type="KEGG" id="gtt:GUITHDRAFT_146337"/>
<feature type="compositionally biased region" description="Acidic residues" evidence="2">
    <location>
        <begin position="14"/>
        <end position="25"/>
    </location>
</feature>
<proteinExistence type="predicted"/>
<accession>L1IH80</accession>
<feature type="compositionally biased region" description="Basic and acidic residues" evidence="2">
    <location>
        <begin position="145"/>
        <end position="154"/>
    </location>
</feature>
<name>L1IH80_GUITC</name>